<dbReference type="PANTHER" id="PTHR14234:SF18">
    <property type="entry name" value="RIMS-BINDING PROTEIN 2"/>
    <property type="match status" value="1"/>
</dbReference>
<dbReference type="EMBL" id="JAGTTL010000011">
    <property type="protein sequence ID" value="KAK6316057.1"/>
    <property type="molecule type" value="Genomic_DNA"/>
</dbReference>
<keyword evidence="1" id="KW-0175">Coiled coil</keyword>
<dbReference type="GO" id="GO:0007274">
    <property type="term" value="P:neuromuscular synaptic transmission"/>
    <property type="evidence" value="ECO:0007669"/>
    <property type="project" value="TreeGrafter"/>
</dbReference>
<name>A0AAN8R748_9TELE</name>
<accession>A0AAN8R748</accession>
<proteinExistence type="predicted"/>
<feature type="coiled-coil region" evidence="1">
    <location>
        <begin position="27"/>
        <end position="71"/>
    </location>
</feature>
<dbReference type="InterPro" id="IPR040325">
    <property type="entry name" value="RIMBP1/2/3"/>
</dbReference>
<protein>
    <submittedName>
        <fullName evidence="2">Uncharacterized protein</fullName>
    </submittedName>
</protein>
<reference evidence="2 3" key="1">
    <citation type="submission" date="2021-04" db="EMBL/GenBank/DDBJ databases">
        <authorList>
            <person name="De Guttry C."/>
            <person name="Zahm M."/>
            <person name="Klopp C."/>
            <person name="Cabau C."/>
            <person name="Louis A."/>
            <person name="Berthelot C."/>
            <person name="Parey E."/>
            <person name="Roest Crollius H."/>
            <person name="Montfort J."/>
            <person name="Robinson-Rechavi M."/>
            <person name="Bucao C."/>
            <person name="Bouchez O."/>
            <person name="Gislard M."/>
            <person name="Lluch J."/>
            <person name="Milhes M."/>
            <person name="Lampietro C."/>
            <person name="Lopez Roques C."/>
            <person name="Donnadieu C."/>
            <person name="Braasch I."/>
            <person name="Desvignes T."/>
            <person name="Postlethwait J."/>
            <person name="Bobe J."/>
            <person name="Wedekind C."/>
            <person name="Guiguen Y."/>
        </authorList>
    </citation>
    <scope>NUCLEOTIDE SEQUENCE [LARGE SCALE GENOMIC DNA]</scope>
    <source>
        <strain evidence="2">Cs_M1</strain>
        <tissue evidence="2">Blood</tissue>
    </source>
</reference>
<gene>
    <name evidence="2" type="ORF">J4Q44_G00135810</name>
</gene>
<evidence type="ECO:0000256" key="1">
    <source>
        <dbReference type="SAM" id="Coils"/>
    </source>
</evidence>
<dbReference type="GO" id="GO:0045202">
    <property type="term" value="C:synapse"/>
    <property type="evidence" value="ECO:0007669"/>
    <property type="project" value="GOC"/>
</dbReference>
<evidence type="ECO:0000313" key="2">
    <source>
        <dbReference type="EMBL" id="KAK6316057.1"/>
    </source>
</evidence>
<dbReference type="Proteomes" id="UP001356427">
    <property type="component" value="Unassembled WGS sequence"/>
</dbReference>
<dbReference type="AlphaFoldDB" id="A0AAN8R748"/>
<comment type="caution">
    <text evidence="2">The sequence shown here is derived from an EMBL/GenBank/DDBJ whole genome shotgun (WGS) entry which is preliminary data.</text>
</comment>
<sequence>MSPFDMEGAEGDRVVRVRRLDICLGERDLAQQENIRLQGKLENLEQVLKHLREAAERRQQLDEEHEQALAVLTTKQQNIHLLHRVSP</sequence>
<evidence type="ECO:0000313" key="3">
    <source>
        <dbReference type="Proteomes" id="UP001356427"/>
    </source>
</evidence>
<keyword evidence="3" id="KW-1185">Reference proteome</keyword>
<organism evidence="2 3">
    <name type="scientific">Coregonus suidteri</name>
    <dbReference type="NCBI Taxonomy" id="861788"/>
    <lineage>
        <taxon>Eukaryota</taxon>
        <taxon>Metazoa</taxon>
        <taxon>Chordata</taxon>
        <taxon>Craniata</taxon>
        <taxon>Vertebrata</taxon>
        <taxon>Euteleostomi</taxon>
        <taxon>Actinopterygii</taxon>
        <taxon>Neopterygii</taxon>
        <taxon>Teleostei</taxon>
        <taxon>Protacanthopterygii</taxon>
        <taxon>Salmoniformes</taxon>
        <taxon>Salmonidae</taxon>
        <taxon>Coregoninae</taxon>
        <taxon>Coregonus</taxon>
    </lineage>
</organism>
<dbReference type="PANTHER" id="PTHR14234">
    <property type="entry name" value="RIM BINDING PROTEIN-RELATED"/>
    <property type="match status" value="1"/>
</dbReference>